<proteinExistence type="predicted"/>
<dbReference type="Proteomes" id="UP000606786">
    <property type="component" value="Unassembled WGS sequence"/>
</dbReference>
<dbReference type="EMBL" id="CAJHJT010000012">
    <property type="protein sequence ID" value="CAD7000688.1"/>
    <property type="molecule type" value="Genomic_DNA"/>
</dbReference>
<evidence type="ECO:0000313" key="1">
    <source>
        <dbReference type="EMBL" id="CAD7000688.1"/>
    </source>
</evidence>
<name>A0A811UQS2_CERCA</name>
<gene>
    <name evidence="1" type="ORF">CCAP1982_LOCUS9162</name>
</gene>
<comment type="caution">
    <text evidence="1">The sequence shown here is derived from an EMBL/GenBank/DDBJ whole genome shotgun (WGS) entry which is preliminary data.</text>
</comment>
<sequence>MQFNGTIHISIRMYLMYGYMTVSWLDFRMLDSCTNLLCVSCFLLFFHPPTACGMLATSSSRTIDFYIAFSLSCLKMKLKTIHTQCNAYLPFTLFFRAFRTDTFALRAGQQEG</sequence>
<dbReference type="AlphaFoldDB" id="A0A811UQS2"/>
<reference evidence="1" key="1">
    <citation type="submission" date="2020-11" db="EMBL/GenBank/DDBJ databases">
        <authorList>
            <person name="Whitehead M."/>
        </authorList>
    </citation>
    <scope>NUCLEOTIDE SEQUENCE</scope>
    <source>
        <strain evidence="1">EGII</strain>
    </source>
</reference>
<accession>A0A811UQS2</accession>
<keyword evidence="2" id="KW-1185">Reference proteome</keyword>
<evidence type="ECO:0000313" key="2">
    <source>
        <dbReference type="Proteomes" id="UP000606786"/>
    </source>
</evidence>
<protein>
    <submittedName>
        <fullName evidence="1">(Mediterranean fruit fly) hypothetical protein</fullName>
    </submittedName>
</protein>
<organism evidence="1 2">
    <name type="scientific">Ceratitis capitata</name>
    <name type="common">Mediterranean fruit fly</name>
    <name type="synonym">Tephritis capitata</name>
    <dbReference type="NCBI Taxonomy" id="7213"/>
    <lineage>
        <taxon>Eukaryota</taxon>
        <taxon>Metazoa</taxon>
        <taxon>Ecdysozoa</taxon>
        <taxon>Arthropoda</taxon>
        <taxon>Hexapoda</taxon>
        <taxon>Insecta</taxon>
        <taxon>Pterygota</taxon>
        <taxon>Neoptera</taxon>
        <taxon>Endopterygota</taxon>
        <taxon>Diptera</taxon>
        <taxon>Brachycera</taxon>
        <taxon>Muscomorpha</taxon>
        <taxon>Tephritoidea</taxon>
        <taxon>Tephritidae</taxon>
        <taxon>Ceratitis</taxon>
        <taxon>Ceratitis</taxon>
    </lineage>
</organism>